<evidence type="ECO:0000313" key="3">
    <source>
        <dbReference type="Proteomes" id="UP000662782"/>
    </source>
</evidence>
<proteinExistence type="predicted"/>
<feature type="region of interest" description="Disordered" evidence="1">
    <location>
        <begin position="67"/>
        <end position="93"/>
    </location>
</feature>
<dbReference type="EMBL" id="MT701590">
    <property type="protein sequence ID" value="QPB09263.1"/>
    <property type="molecule type" value="Genomic_DNA"/>
</dbReference>
<dbReference type="Proteomes" id="UP000662782">
    <property type="component" value="Segment"/>
</dbReference>
<protein>
    <submittedName>
        <fullName evidence="2">Uncharacterized protein</fullName>
    </submittedName>
</protein>
<organism evidence="2 3">
    <name type="scientific">Klebsiella phage Miami</name>
    <dbReference type="NCBI Taxonomy" id="2767581"/>
    <lineage>
        <taxon>Viruses</taxon>
        <taxon>Duplodnaviria</taxon>
        <taxon>Heunggongvirae</taxon>
        <taxon>Uroviricota</taxon>
        <taxon>Caudoviricetes</taxon>
        <taxon>Chimalliviridae</taxon>
        <taxon>Miamivirus</taxon>
        <taxon>Miamivirus miami</taxon>
    </lineage>
</organism>
<accession>A0A873WG20</accession>
<evidence type="ECO:0000256" key="1">
    <source>
        <dbReference type="SAM" id="MobiDB-lite"/>
    </source>
</evidence>
<reference evidence="2 3" key="1">
    <citation type="submission" date="2020-07" db="EMBL/GenBank/DDBJ databases">
        <title>Complete genome sequence of Klebsiella pneumoniae phage Miami.</title>
        <authorList>
            <person name="Mora D.A."/>
            <person name="Lessor L."/>
            <person name="Gill J."/>
            <person name="Liu M."/>
        </authorList>
    </citation>
    <scope>NUCLEOTIDE SEQUENCE [LARGE SCALE GENOMIC DNA]</scope>
</reference>
<keyword evidence="3" id="KW-1185">Reference proteome</keyword>
<gene>
    <name evidence="2" type="ORF">CPT_Miami_168</name>
</gene>
<sequence>MSKIKLTEEQLATLNGSESFVVSGLAAGKVSLATDVSVITLDLDPGQLTIGQTLKIKDGVLVTDKAQEQKAEKAKGKNNPSPEMAAKLAGSAC</sequence>
<name>A0A873WG20_9CAUD</name>
<evidence type="ECO:0000313" key="2">
    <source>
        <dbReference type="EMBL" id="QPB09263.1"/>
    </source>
</evidence>